<dbReference type="PANTHER" id="PTHR33514:SF13">
    <property type="entry name" value="PROTEIN ABCI12, CHLOROPLASTIC"/>
    <property type="match status" value="1"/>
</dbReference>
<keyword evidence="7" id="KW-1185">Reference proteome</keyword>
<dbReference type="RefSeq" id="WP_062281564.1">
    <property type="nucleotide sequence ID" value="NZ_LTBC01000002.1"/>
</dbReference>
<organism evidence="6 7">
    <name type="scientific">Moorella mulderi DSM 14980</name>
    <dbReference type="NCBI Taxonomy" id="1122241"/>
    <lineage>
        <taxon>Bacteria</taxon>
        <taxon>Bacillati</taxon>
        <taxon>Bacillota</taxon>
        <taxon>Clostridia</taxon>
        <taxon>Neomoorellales</taxon>
        <taxon>Neomoorellaceae</taxon>
        <taxon>Neomoorella</taxon>
    </lineage>
</organism>
<evidence type="ECO:0000256" key="4">
    <source>
        <dbReference type="ARBA" id="ARBA00023136"/>
    </source>
</evidence>
<feature type="transmembrane region" description="Helical" evidence="5">
    <location>
        <begin position="277"/>
        <end position="299"/>
    </location>
</feature>
<dbReference type="AlphaFoldDB" id="A0A151AZ28"/>
<keyword evidence="3 5" id="KW-1133">Transmembrane helix</keyword>
<dbReference type="Proteomes" id="UP000075670">
    <property type="component" value="Unassembled WGS sequence"/>
</dbReference>
<protein>
    <submittedName>
        <fullName evidence="6">Energy-coupling factor transporter transmembrane protein EcfT</fullName>
    </submittedName>
</protein>
<evidence type="ECO:0000313" key="6">
    <source>
        <dbReference type="EMBL" id="KYH32914.1"/>
    </source>
</evidence>
<sequence>MFDQFFYQDKGLFLQSLHPVAALSYAGVLMVLALLFTNPLYLLGLLLVIILAVAAVDGLAAWETYLKISLGMMLLVIIINPLVVHAGETIIWWGPRLPVFGRLTVSLEAICYGAAMSVRLLAIISIFCLYNLIVHPDKVLSLLARFASRSALVLSLATRMFPAMIRQMENIREVQVVRGVDFHAGTLKERLPKYAALMNILLLSSLEDSLEIAEAMQARAFGSGRRSCYRRDTWRPRDSLCLGGSLLALAVAVYGQAKGCSTFSFYPELDYLIKGPMTVIVLIIIILALSVPVVLSWGWQRCPYFKAKI</sequence>
<feature type="transmembrane region" description="Helical" evidence="5">
    <location>
        <begin position="240"/>
        <end position="257"/>
    </location>
</feature>
<evidence type="ECO:0000313" key="7">
    <source>
        <dbReference type="Proteomes" id="UP000075670"/>
    </source>
</evidence>
<feature type="transmembrane region" description="Helical" evidence="5">
    <location>
        <begin position="68"/>
        <end position="93"/>
    </location>
</feature>
<dbReference type="Pfam" id="PF02361">
    <property type="entry name" value="CbiQ"/>
    <property type="match status" value="1"/>
</dbReference>
<reference evidence="6 7" key="1">
    <citation type="submission" date="2016-02" db="EMBL/GenBank/DDBJ databases">
        <title>Genome sequence of Moorella mulderi DSM 14980.</title>
        <authorList>
            <person name="Poehlein A."/>
            <person name="Daniel R."/>
        </authorList>
    </citation>
    <scope>NUCLEOTIDE SEQUENCE [LARGE SCALE GENOMIC DNA]</scope>
    <source>
        <strain evidence="6 7">DSM 14980</strain>
    </source>
</reference>
<gene>
    <name evidence="6" type="primary">ecfT_4</name>
    <name evidence="6" type="ORF">MOMUL_06920</name>
</gene>
<comment type="caution">
    <text evidence="6">The sequence shown here is derived from an EMBL/GenBank/DDBJ whole genome shotgun (WGS) entry which is preliminary data.</text>
</comment>
<name>A0A151AZ28_9FIRM</name>
<feature type="transmembrane region" description="Helical" evidence="5">
    <location>
        <begin position="105"/>
        <end position="133"/>
    </location>
</feature>
<accession>A0A151AZ28</accession>
<dbReference type="EMBL" id="LTBC01000002">
    <property type="protein sequence ID" value="KYH32914.1"/>
    <property type="molecule type" value="Genomic_DNA"/>
</dbReference>
<dbReference type="OrthoDB" id="2039442at2"/>
<dbReference type="PATRIC" id="fig|1122241.3.peg.728"/>
<dbReference type="InterPro" id="IPR003339">
    <property type="entry name" value="ABC/ECF_trnsptr_transmembrane"/>
</dbReference>
<evidence type="ECO:0000256" key="3">
    <source>
        <dbReference type="ARBA" id="ARBA00022989"/>
    </source>
</evidence>
<feature type="transmembrane region" description="Helical" evidence="5">
    <location>
        <begin position="42"/>
        <end position="62"/>
    </location>
</feature>
<feature type="transmembrane region" description="Helical" evidence="5">
    <location>
        <begin position="12"/>
        <end position="35"/>
    </location>
</feature>
<dbReference type="PANTHER" id="PTHR33514">
    <property type="entry name" value="PROTEIN ABCI12, CHLOROPLASTIC"/>
    <property type="match status" value="1"/>
</dbReference>
<comment type="subcellular location">
    <subcellularLocation>
        <location evidence="1">Membrane</location>
        <topology evidence="1">Multi-pass membrane protein</topology>
    </subcellularLocation>
</comment>
<keyword evidence="2 5" id="KW-0812">Transmembrane</keyword>
<proteinExistence type="predicted"/>
<evidence type="ECO:0000256" key="1">
    <source>
        <dbReference type="ARBA" id="ARBA00004141"/>
    </source>
</evidence>
<keyword evidence="4 5" id="KW-0472">Membrane</keyword>
<evidence type="ECO:0000256" key="5">
    <source>
        <dbReference type="SAM" id="Phobius"/>
    </source>
</evidence>
<dbReference type="GO" id="GO:0005886">
    <property type="term" value="C:plasma membrane"/>
    <property type="evidence" value="ECO:0007669"/>
    <property type="project" value="UniProtKB-ARBA"/>
</dbReference>
<evidence type="ECO:0000256" key="2">
    <source>
        <dbReference type="ARBA" id="ARBA00022692"/>
    </source>
</evidence>
<dbReference type="CDD" id="cd16914">
    <property type="entry name" value="EcfT"/>
    <property type="match status" value="1"/>
</dbReference>